<accession>A0A5E9PFC9</accession>
<evidence type="ECO:0000256" key="3">
    <source>
        <dbReference type="SAM" id="SignalP"/>
    </source>
</evidence>
<dbReference type="EMBL" id="CP061561">
    <property type="protein sequence ID" value="QNX06934.1"/>
    <property type="molecule type" value="Genomic_DNA"/>
</dbReference>
<feature type="chain" id="PRO_5043206635" evidence="3">
    <location>
        <begin position="21"/>
        <end position="223"/>
    </location>
</feature>
<reference evidence="7" key="2">
    <citation type="submission" date="2020-09" db="EMBL/GenBank/DDBJ databases">
        <title>Clinical and molecular characterization of Acinetobacter seifertii in Taiwan.</title>
        <authorList>
            <person name="Li L.-H."/>
            <person name="Yang Y.-S."/>
            <person name="Sun J.-R."/>
            <person name="Huang T.-W."/>
            <person name="Huang W.-C."/>
            <person name="Wang Y.-C."/>
            <person name="Kuo T.-H."/>
            <person name="Kuo S.-C."/>
            <person name="Chen T.-L."/>
        </authorList>
    </citation>
    <scope>NUCLEOTIDE SEQUENCE [LARGE SCALE GENOMIC DNA]</scope>
    <source>
        <strain evidence="7">AS73</strain>
    </source>
</reference>
<proteinExistence type="inferred from homology"/>
<evidence type="ECO:0000313" key="6">
    <source>
        <dbReference type="Proteomes" id="UP000297445"/>
    </source>
</evidence>
<evidence type="ECO:0000256" key="2">
    <source>
        <dbReference type="ARBA" id="ARBA00022729"/>
    </source>
</evidence>
<dbReference type="Pfam" id="PF09829">
    <property type="entry name" value="DUF2057"/>
    <property type="match status" value="1"/>
</dbReference>
<evidence type="ECO:0000256" key="1">
    <source>
        <dbReference type="ARBA" id="ARBA00008490"/>
    </source>
</evidence>
<reference evidence="4" key="4">
    <citation type="submission" date="2021-03" db="EMBL/GenBank/DDBJ databases">
        <title>Clinical and molecular characterization of Acinetobacter seifertii in Taiwan.</title>
        <authorList>
            <person name="Li L.-H."/>
            <person name="Yang Y.-S."/>
            <person name="Sun J.-R."/>
            <person name="Huang T.-W."/>
            <person name="Huang W.-C."/>
            <person name="Wang Y.-C."/>
            <person name="Kuo T.-H."/>
            <person name="Kuo S.-C."/>
            <person name="Chen T.-L."/>
        </authorList>
    </citation>
    <scope>NUCLEOTIDE SEQUENCE</scope>
    <source>
        <strain evidence="4">AS73</strain>
    </source>
</reference>
<dbReference type="Proteomes" id="UP000297445">
    <property type="component" value="Unassembled WGS sequence"/>
</dbReference>
<evidence type="ECO:0000313" key="7">
    <source>
        <dbReference type="Proteomes" id="UP000516862"/>
    </source>
</evidence>
<feature type="signal peptide" evidence="3">
    <location>
        <begin position="1"/>
        <end position="20"/>
    </location>
</feature>
<dbReference type="InterPro" id="IPR018635">
    <property type="entry name" value="UPF0319"/>
</dbReference>
<dbReference type="PANTHER" id="PTHR38108">
    <property type="entry name" value="UPF0319 PROTEIN YCCT"/>
    <property type="match status" value="1"/>
</dbReference>
<dbReference type="RefSeq" id="WP_039250578.1">
    <property type="nucleotide sequence ID" value="NZ_BKEE01000005.1"/>
</dbReference>
<gene>
    <name evidence="5" type="ORF">E2R16_13055</name>
    <name evidence="4" type="ORF">IC796_08780</name>
</gene>
<organism evidence="5 6">
    <name type="scientific">Acinetobacter seifertii</name>
    <dbReference type="NCBI Taxonomy" id="1530123"/>
    <lineage>
        <taxon>Bacteria</taxon>
        <taxon>Pseudomonadati</taxon>
        <taxon>Pseudomonadota</taxon>
        <taxon>Gammaproteobacteria</taxon>
        <taxon>Moraxellales</taxon>
        <taxon>Moraxellaceae</taxon>
        <taxon>Acinetobacter</taxon>
        <taxon>Acinetobacter calcoaceticus/baumannii complex</taxon>
    </lineage>
</organism>
<evidence type="ECO:0000313" key="4">
    <source>
        <dbReference type="EMBL" id="QNX06934.1"/>
    </source>
</evidence>
<dbReference type="GeneID" id="60735862"/>
<sequence length="223" mass="24187">MTLRLSVAAIGLLLSGSVFSAVTITAPEEIVILAVNGQEVNSGLFRSSKNSYKVDAGETNLSVRYQEYFEHLNGEHDIVKSGVVTIQTPTLKDGQTYKLAMVDVPKKYEQAKKYAEQPTVALYNSNNELVVQQTGANNEAKPWFATGLLGKVADFTTKPSKPQPQAVYAAAKPSTSQVTTSVAATVPSTGAAQSNDQRLVEVWQKSSKAERQKFMAWLAEQSN</sequence>
<dbReference type="AlphaFoldDB" id="A0A5E9PFC9"/>
<dbReference type="PANTHER" id="PTHR38108:SF1">
    <property type="entry name" value="UPF0319 PROTEIN YCCT"/>
    <property type="match status" value="1"/>
</dbReference>
<dbReference type="Proteomes" id="UP000516862">
    <property type="component" value="Chromosome"/>
</dbReference>
<keyword evidence="2 3" id="KW-0732">Signal</keyword>
<comment type="similarity">
    <text evidence="1">Belongs to the UPF0319 family.</text>
</comment>
<reference evidence="4 7" key="3">
    <citation type="submission" date="2020-09" db="EMBL/GenBank/DDBJ databases">
        <authorList>
            <person name="Chen F.-J."/>
            <person name="Lee Y.-T."/>
        </authorList>
    </citation>
    <scope>NUCLEOTIDE SEQUENCE [LARGE SCALE GENOMIC DNA]</scope>
    <source>
        <strain evidence="4 7">AS73</strain>
    </source>
</reference>
<evidence type="ECO:0000313" key="5">
    <source>
        <dbReference type="EMBL" id="TEU26640.1"/>
    </source>
</evidence>
<dbReference type="EMBL" id="SNSA01000006">
    <property type="protein sequence ID" value="TEU26640.1"/>
    <property type="molecule type" value="Genomic_DNA"/>
</dbReference>
<name>A0A5E9PFC9_9GAMM</name>
<protein>
    <submittedName>
        <fullName evidence="5">DUF2057 domain-containing protein</fullName>
    </submittedName>
</protein>
<reference evidence="5 6" key="1">
    <citation type="submission" date="2019-03" db="EMBL/GenBank/DDBJ databases">
        <title>Draft genome sequence of an environmental Acinetobacter seifertii from Brazil.</title>
        <authorList>
            <person name="Furlan J.P.R."/>
            <person name="Stehling E.G."/>
        </authorList>
    </citation>
    <scope>NUCLEOTIDE SEQUENCE [LARGE SCALE GENOMIC DNA]</scope>
    <source>
        <strain evidence="5 6">SAb133</strain>
    </source>
</reference>